<accession>A0A1E5WAC1</accession>
<reference evidence="3 4" key="1">
    <citation type="submission" date="2016-09" db="EMBL/GenBank/DDBJ databases">
        <title>The draft genome of Dichanthelium oligosanthes: A C3 panicoid grass species.</title>
        <authorList>
            <person name="Studer A.J."/>
            <person name="Schnable J.C."/>
            <person name="Brutnell T.P."/>
        </authorList>
    </citation>
    <scope>NUCLEOTIDE SEQUENCE [LARGE SCALE GENOMIC DNA]</scope>
    <source>
        <strain evidence="4">cv. Kellogg 1175</strain>
        <tissue evidence="3">Leaf</tissue>
    </source>
</reference>
<sequence length="162" mass="17028">MPTPVATLLVILAVVMMFCSDTAKTMIEPFSGVNACLVLLGYTLYKNMKVSEVAALFSADPIVVLAANALDFAFPGSAIRILPAGTPLRVPTHCSCTDDVHKSITVRYATLPMDMLDSVANSVFVGLPSADQIRTSNGLTEEDPDAPLNLGRGSSSHSPAST</sequence>
<feature type="signal peptide" evidence="2">
    <location>
        <begin position="1"/>
        <end position="23"/>
    </location>
</feature>
<evidence type="ECO:0000313" key="4">
    <source>
        <dbReference type="Proteomes" id="UP000095767"/>
    </source>
</evidence>
<feature type="compositionally biased region" description="Polar residues" evidence="1">
    <location>
        <begin position="152"/>
        <end position="162"/>
    </location>
</feature>
<keyword evidence="2" id="KW-0732">Signal</keyword>
<proteinExistence type="predicted"/>
<protein>
    <submittedName>
        <fullName evidence="3">LysM domain-containing GPI-anchored protein 1</fullName>
    </submittedName>
</protein>
<dbReference type="Proteomes" id="UP000095767">
    <property type="component" value="Unassembled WGS sequence"/>
</dbReference>
<dbReference type="AlphaFoldDB" id="A0A1E5WAC1"/>
<keyword evidence="4" id="KW-1185">Reference proteome</keyword>
<feature type="region of interest" description="Disordered" evidence="1">
    <location>
        <begin position="134"/>
        <end position="162"/>
    </location>
</feature>
<evidence type="ECO:0000256" key="2">
    <source>
        <dbReference type="SAM" id="SignalP"/>
    </source>
</evidence>
<name>A0A1E5WAC1_9POAL</name>
<dbReference type="EMBL" id="LWDX02015666">
    <property type="protein sequence ID" value="OEL34332.1"/>
    <property type="molecule type" value="Genomic_DNA"/>
</dbReference>
<evidence type="ECO:0000256" key="1">
    <source>
        <dbReference type="SAM" id="MobiDB-lite"/>
    </source>
</evidence>
<gene>
    <name evidence="3" type="ORF">BAE44_0004649</name>
</gene>
<organism evidence="3 4">
    <name type="scientific">Dichanthelium oligosanthes</name>
    <dbReference type="NCBI Taxonomy" id="888268"/>
    <lineage>
        <taxon>Eukaryota</taxon>
        <taxon>Viridiplantae</taxon>
        <taxon>Streptophyta</taxon>
        <taxon>Embryophyta</taxon>
        <taxon>Tracheophyta</taxon>
        <taxon>Spermatophyta</taxon>
        <taxon>Magnoliopsida</taxon>
        <taxon>Liliopsida</taxon>
        <taxon>Poales</taxon>
        <taxon>Poaceae</taxon>
        <taxon>PACMAD clade</taxon>
        <taxon>Panicoideae</taxon>
        <taxon>Panicodae</taxon>
        <taxon>Paniceae</taxon>
        <taxon>Dichantheliinae</taxon>
        <taxon>Dichanthelium</taxon>
    </lineage>
</organism>
<comment type="caution">
    <text evidence="3">The sequence shown here is derived from an EMBL/GenBank/DDBJ whole genome shotgun (WGS) entry which is preliminary data.</text>
</comment>
<dbReference type="STRING" id="888268.A0A1E5WAC1"/>
<dbReference type="OrthoDB" id="2107166at2759"/>
<feature type="chain" id="PRO_5009188985" evidence="2">
    <location>
        <begin position="24"/>
        <end position="162"/>
    </location>
</feature>
<evidence type="ECO:0000313" key="3">
    <source>
        <dbReference type="EMBL" id="OEL34332.1"/>
    </source>
</evidence>